<organism evidence="1 2">
    <name type="scientific">Cyphellophora europaea (strain CBS 101466)</name>
    <name type="common">Phialophora europaea</name>
    <dbReference type="NCBI Taxonomy" id="1220924"/>
    <lineage>
        <taxon>Eukaryota</taxon>
        <taxon>Fungi</taxon>
        <taxon>Dikarya</taxon>
        <taxon>Ascomycota</taxon>
        <taxon>Pezizomycotina</taxon>
        <taxon>Eurotiomycetes</taxon>
        <taxon>Chaetothyriomycetidae</taxon>
        <taxon>Chaetothyriales</taxon>
        <taxon>Cyphellophoraceae</taxon>
        <taxon>Cyphellophora</taxon>
    </lineage>
</organism>
<dbReference type="VEuPathDB" id="FungiDB:HMPREF1541_03137"/>
<dbReference type="HOGENOM" id="CLU_1081954_0_0_1"/>
<name>W2RXM6_CYPE1</name>
<dbReference type="Proteomes" id="UP000030752">
    <property type="component" value="Unassembled WGS sequence"/>
</dbReference>
<proteinExistence type="predicted"/>
<evidence type="ECO:0008006" key="3">
    <source>
        <dbReference type="Google" id="ProtNLM"/>
    </source>
</evidence>
<evidence type="ECO:0000313" key="2">
    <source>
        <dbReference type="Proteomes" id="UP000030752"/>
    </source>
</evidence>
<protein>
    <recommendedName>
        <fullName evidence="3">EthD domain-containing protein</fullName>
    </recommendedName>
</protein>
<keyword evidence="2" id="KW-1185">Reference proteome</keyword>
<dbReference type="InParanoid" id="W2RXM6"/>
<dbReference type="RefSeq" id="XP_008715711.1">
    <property type="nucleotide sequence ID" value="XM_008717489.1"/>
</dbReference>
<dbReference type="AlphaFoldDB" id="W2RXM6"/>
<sequence>MVSESPSTPASSVTPTPGVLWVTCNIMKREPHLSEELFDSWYEEHLTDVLNTPGNGGLALRYINADASVDLWSDPDFASRYAAPAAALERIRDFSWKALALVKLSDVAWCASQPFNDMPRTSKQVPQEPDGSDGSVFNCWHAGLRTYETVDRKDGVKAGSKWLVSVQTESADKGSFDKVLEAYTAKTGCQGYVAYRLVEGLLPYPEPPSPGNLPQGMVIIEFDGEKPSAEVIVGAKVVRIDVWDRKLARGDLELGL</sequence>
<dbReference type="GeneID" id="19970476"/>
<reference evidence="1 2" key="1">
    <citation type="submission" date="2013-03" db="EMBL/GenBank/DDBJ databases">
        <title>The Genome Sequence of Phialophora europaea CBS 101466.</title>
        <authorList>
            <consortium name="The Broad Institute Genomics Platform"/>
            <person name="Cuomo C."/>
            <person name="de Hoog S."/>
            <person name="Gorbushina A."/>
            <person name="Walker B."/>
            <person name="Young S.K."/>
            <person name="Zeng Q."/>
            <person name="Gargeya S."/>
            <person name="Fitzgerald M."/>
            <person name="Haas B."/>
            <person name="Abouelleil A."/>
            <person name="Allen A.W."/>
            <person name="Alvarado L."/>
            <person name="Arachchi H.M."/>
            <person name="Berlin A.M."/>
            <person name="Chapman S.B."/>
            <person name="Gainer-Dewar J."/>
            <person name="Goldberg J."/>
            <person name="Griggs A."/>
            <person name="Gujja S."/>
            <person name="Hansen M."/>
            <person name="Howarth C."/>
            <person name="Imamovic A."/>
            <person name="Ireland A."/>
            <person name="Larimer J."/>
            <person name="McCowan C."/>
            <person name="Murphy C."/>
            <person name="Pearson M."/>
            <person name="Poon T.W."/>
            <person name="Priest M."/>
            <person name="Roberts A."/>
            <person name="Saif S."/>
            <person name="Shea T."/>
            <person name="Sisk P."/>
            <person name="Sykes S."/>
            <person name="Wortman J."/>
            <person name="Nusbaum C."/>
            <person name="Birren B."/>
        </authorList>
    </citation>
    <scope>NUCLEOTIDE SEQUENCE [LARGE SCALE GENOMIC DNA]</scope>
    <source>
        <strain evidence="1 2">CBS 101466</strain>
    </source>
</reference>
<dbReference type="OrthoDB" id="2851338at2759"/>
<dbReference type="EMBL" id="KB822719">
    <property type="protein sequence ID" value="ETN41202.1"/>
    <property type="molecule type" value="Genomic_DNA"/>
</dbReference>
<gene>
    <name evidence="1" type="ORF">HMPREF1541_03137</name>
</gene>
<evidence type="ECO:0000313" key="1">
    <source>
        <dbReference type="EMBL" id="ETN41202.1"/>
    </source>
</evidence>
<dbReference type="eggNOG" id="ENOG502T4TV">
    <property type="taxonomic scope" value="Eukaryota"/>
</dbReference>
<accession>W2RXM6</accession>